<dbReference type="EMBL" id="NMQW01000024">
    <property type="protein sequence ID" value="OXM85021.1"/>
    <property type="molecule type" value="Genomic_DNA"/>
</dbReference>
<comment type="catalytic activity">
    <reaction evidence="7">
        <text>L-cysteinyl-[prolipoprotein] + a 1,2-diacyl-sn-glycero-3-phospho-(1'-sn-glycerol) = an S-1,2-diacyl-sn-glyceryl-L-cysteinyl-[prolipoprotein] + sn-glycerol 1-phosphate + H(+)</text>
        <dbReference type="Rhea" id="RHEA:56712"/>
        <dbReference type="Rhea" id="RHEA-COMP:14679"/>
        <dbReference type="Rhea" id="RHEA-COMP:14680"/>
        <dbReference type="ChEBI" id="CHEBI:15378"/>
        <dbReference type="ChEBI" id="CHEBI:29950"/>
        <dbReference type="ChEBI" id="CHEBI:57685"/>
        <dbReference type="ChEBI" id="CHEBI:64716"/>
        <dbReference type="ChEBI" id="CHEBI:140658"/>
        <dbReference type="EC" id="2.5.1.145"/>
    </reaction>
</comment>
<dbReference type="GO" id="GO:0005886">
    <property type="term" value="C:plasma membrane"/>
    <property type="evidence" value="ECO:0007669"/>
    <property type="project" value="UniProtKB-SubCell"/>
</dbReference>
<reference evidence="9 10" key="1">
    <citation type="submission" date="2017-07" db="EMBL/GenBank/DDBJ databases">
        <title>Genome sequencing and assembly of Paenibacillus rigui.</title>
        <authorList>
            <person name="Mayilraj S."/>
        </authorList>
    </citation>
    <scope>NUCLEOTIDE SEQUENCE [LARGE SCALE GENOMIC DNA]</scope>
    <source>
        <strain evidence="9 10">JCM 16352</strain>
    </source>
</reference>
<keyword evidence="3 7" id="KW-0808">Transferase</keyword>
<accession>A0A229UNW9</accession>
<feature type="transmembrane region" description="Helical" evidence="7">
    <location>
        <begin position="91"/>
        <end position="108"/>
    </location>
</feature>
<dbReference type="PANTHER" id="PTHR30589">
    <property type="entry name" value="PROLIPOPROTEIN DIACYLGLYCERYL TRANSFERASE"/>
    <property type="match status" value="1"/>
</dbReference>
<keyword evidence="10" id="KW-1185">Reference proteome</keyword>
<dbReference type="Proteomes" id="UP000215509">
    <property type="component" value="Unassembled WGS sequence"/>
</dbReference>
<feature type="transmembrane region" description="Helical" evidence="7">
    <location>
        <begin position="177"/>
        <end position="195"/>
    </location>
</feature>
<evidence type="ECO:0000256" key="2">
    <source>
        <dbReference type="ARBA" id="ARBA00022475"/>
    </source>
</evidence>
<feature type="transmembrane region" description="Helical" evidence="7">
    <location>
        <begin position="201"/>
        <end position="221"/>
    </location>
</feature>
<feature type="transmembrane region" description="Helical" evidence="7">
    <location>
        <begin position="233"/>
        <end position="253"/>
    </location>
</feature>
<evidence type="ECO:0000313" key="9">
    <source>
        <dbReference type="EMBL" id="OXM85021.1"/>
    </source>
</evidence>
<dbReference type="EC" id="2.5.1.145" evidence="7"/>
<dbReference type="NCBIfam" id="TIGR00544">
    <property type="entry name" value="lgt"/>
    <property type="match status" value="1"/>
</dbReference>
<comment type="function">
    <text evidence="7">Catalyzes the transfer of the diacylglyceryl group from phosphatidylglycerol to the sulfhydryl group of the N-terminal cysteine of a prolipoprotein, the first step in the formation of mature lipoproteins.</text>
</comment>
<feature type="transmembrane region" description="Helical" evidence="7">
    <location>
        <begin position="265"/>
        <end position="284"/>
    </location>
</feature>
<dbReference type="AlphaFoldDB" id="A0A229UNW9"/>
<dbReference type="InterPro" id="IPR001640">
    <property type="entry name" value="Lgt"/>
</dbReference>
<keyword evidence="2 7" id="KW-1003">Cell membrane</keyword>
<sequence>MLLAINPIAFGLGPLQVHWYGIILGTAALVGLVLAIQEGKRFGMNPDFFMDLVLIGVPSAIVGARIYYVAFKWEDYRDNLSEIYKVWHGGIAIYGALIGAIIAAVIYVRRKGYSFWRIADFCAPGLIVGQAIGRWGNFMNQEAHGGPASEAFLRSTLHLPDFIVNQMYIEGQYYHPTFLYESLWNLAGLLLLFWLRRRPFLRAGELFMSYFIWYSIGRFFIEALRTDSLDFTGPAWLASLMHALWAPMTWLGFEQGFMTYGGNVRISQLLAVLIVLFAFVFMAYRRKTGAASTRYSDPVERIGGGGAQEQEKAEAVRSDRDAVHIPSAGSVSEEKDPAEPIGKPGEQG</sequence>
<feature type="binding site" evidence="7">
    <location>
        <position position="134"/>
    </location>
    <ligand>
        <name>a 1,2-diacyl-sn-glycero-3-phospho-(1'-sn-glycerol)</name>
        <dbReference type="ChEBI" id="CHEBI:64716"/>
    </ligand>
</feature>
<dbReference type="PANTHER" id="PTHR30589:SF0">
    <property type="entry name" value="PHOSPHATIDYLGLYCEROL--PROLIPOPROTEIN DIACYLGLYCERYL TRANSFERASE"/>
    <property type="match status" value="1"/>
</dbReference>
<proteinExistence type="inferred from homology"/>
<keyword evidence="4 7" id="KW-0812">Transmembrane</keyword>
<name>A0A229UNW9_9BACL</name>
<feature type="compositionally biased region" description="Basic and acidic residues" evidence="8">
    <location>
        <begin position="309"/>
        <end position="323"/>
    </location>
</feature>
<evidence type="ECO:0000256" key="7">
    <source>
        <dbReference type="HAMAP-Rule" id="MF_01147"/>
    </source>
</evidence>
<comment type="pathway">
    <text evidence="7">Protein modification; lipoprotein biosynthesis (diacylglyceryl transfer).</text>
</comment>
<dbReference type="UniPathway" id="UPA00664"/>
<evidence type="ECO:0000256" key="5">
    <source>
        <dbReference type="ARBA" id="ARBA00022989"/>
    </source>
</evidence>
<keyword evidence="5 7" id="KW-1133">Transmembrane helix</keyword>
<evidence type="ECO:0000256" key="1">
    <source>
        <dbReference type="ARBA" id="ARBA00007150"/>
    </source>
</evidence>
<evidence type="ECO:0000256" key="6">
    <source>
        <dbReference type="ARBA" id="ARBA00023136"/>
    </source>
</evidence>
<dbReference type="GO" id="GO:0008961">
    <property type="term" value="F:phosphatidylglycerol-prolipoprotein diacylglyceryl transferase activity"/>
    <property type="evidence" value="ECO:0007669"/>
    <property type="project" value="UniProtKB-UniRule"/>
</dbReference>
<feature type="region of interest" description="Disordered" evidence="8">
    <location>
        <begin position="298"/>
        <end position="348"/>
    </location>
</feature>
<comment type="subcellular location">
    <subcellularLocation>
        <location evidence="7">Cell membrane</location>
        <topology evidence="7">Multi-pass membrane protein</topology>
    </subcellularLocation>
</comment>
<feature type="transmembrane region" description="Helical" evidence="7">
    <location>
        <begin position="17"/>
        <end position="36"/>
    </location>
</feature>
<dbReference type="GO" id="GO:0042158">
    <property type="term" value="P:lipoprotein biosynthetic process"/>
    <property type="evidence" value="ECO:0007669"/>
    <property type="project" value="UniProtKB-UniRule"/>
</dbReference>
<keyword evidence="6 7" id="KW-0472">Membrane</keyword>
<protein>
    <recommendedName>
        <fullName evidence="7">Phosphatidylglycerol--prolipoprotein diacylglyceryl transferase</fullName>
        <ecNumber evidence="7">2.5.1.145</ecNumber>
    </recommendedName>
</protein>
<comment type="similarity">
    <text evidence="1 7">Belongs to the Lgt family.</text>
</comment>
<evidence type="ECO:0000313" key="10">
    <source>
        <dbReference type="Proteomes" id="UP000215509"/>
    </source>
</evidence>
<dbReference type="Pfam" id="PF01790">
    <property type="entry name" value="LGT"/>
    <property type="match status" value="1"/>
</dbReference>
<evidence type="ECO:0000256" key="8">
    <source>
        <dbReference type="SAM" id="MobiDB-lite"/>
    </source>
</evidence>
<dbReference type="HAMAP" id="MF_01147">
    <property type="entry name" value="Lgt"/>
    <property type="match status" value="1"/>
</dbReference>
<organism evidence="9 10">
    <name type="scientific">Paenibacillus rigui</name>
    <dbReference type="NCBI Taxonomy" id="554312"/>
    <lineage>
        <taxon>Bacteria</taxon>
        <taxon>Bacillati</taxon>
        <taxon>Bacillota</taxon>
        <taxon>Bacilli</taxon>
        <taxon>Bacillales</taxon>
        <taxon>Paenibacillaceae</taxon>
        <taxon>Paenibacillus</taxon>
    </lineage>
</organism>
<dbReference type="PROSITE" id="PS01311">
    <property type="entry name" value="LGT"/>
    <property type="match status" value="1"/>
</dbReference>
<gene>
    <name evidence="7" type="primary">lgt</name>
    <name evidence="9" type="ORF">CF651_17545</name>
</gene>
<feature type="transmembrane region" description="Helical" evidence="7">
    <location>
        <begin position="48"/>
        <end position="71"/>
    </location>
</feature>
<evidence type="ECO:0000256" key="4">
    <source>
        <dbReference type="ARBA" id="ARBA00022692"/>
    </source>
</evidence>
<evidence type="ECO:0000256" key="3">
    <source>
        <dbReference type="ARBA" id="ARBA00022679"/>
    </source>
</evidence>
<dbReference type="RefSeq" id="WP_094016174.1">
    <property type="nucleotide sequence ID" value="NZ_NMQW01000024.1"/>
</dbReference>
<keyword evidence="9" id="KW-0449">Lipoprotein</keyword>
<dbReference type="OrthoDB" id="871140at2"/>
<comment type="caution">
    <text evidence="9">The sequence shown here is derived from an EMBL/GenBank/DDBJ whole genome shotgun (WGS) entry which is preliminary data.</text>
</comment>